<evidence type="ECO:0000256" key="9">
    <source>
        <dbReference type="ARBA" id="ARBA00023235"/>
    </source>
</evidence>
<dbReference type="Pfam" id="PF01396">
    <property type="entry name" value="Zn_ribbon_Top1"/>
    <property type="match status" value="3"/>
</dbReference>
<feature type="active site" description="O-(5'-phospho-DNA)-tyrosine intermediate" evidence="10">
    <location>
        <position position="304"/>
    </location>
</feature>
<dbReference type="GO" id="GO:0006265">
    <property type="term" value="P:DNA topological change"/>
    <property type="evidence" value="ECO:0007669"/>
    <property type="project" value="UniProtKB-UniRule"/>
</dbReference>
<feature type="domain" description="Topo IA-type catalytic" evidence="12">
    <location>
        <begin position="129"/>
        <end position="570"/>
    </location>
</feature>
<dbReference type="InterPro" id="IPR013824">
    <property type="entry name" value="Topo_IA_cen_sub1"/>
</dbReference>
<accession>A0AA48ICC4</accession>
<evidence type="ECO:0000256" key="3">
    <source>
        <dbReference type="ARBA" id="ARBA00022723"/>
    </source>
</evidence>
<evidence type="ECO:0000256" key="5">
    <source>
        <dbReference type="ARBA" id="ARBA00022833"/>
    </source>
</evidence>
<protein>
    <recommendedName>
        <fullName evidence="10">DNA topoisomerase 1</fullName>
        <ecNumber evidence="10">5.6.2.1</ecNumber>
    </recommendedName>
    <alternativeName>
        <fullName evidence="10">DNA topoisomerase I</fullName>
    </alternativeName>
</protein>
<keyword evidence="5" id="KW-0862">Zinc</keyword>
<dbReference type="NCBIfam" id="TIGR01051">
    <property type="entry name" value="topA_bact"/>
    <property type="match status" value="1"/>
</dbReference>
<dbReference type="PROSITE" id="PS50880">
    <property type="entry name" value="TOPRIM"/>
    <property type="match status" value="1"/>
</dbReference>
<dbReference type="GO" id="GO:0003917">
    <property type="term" value="F:DNA topoisomerase type I (single strand cut, ATP-independent) activity"/>
    <property type="evidence" value="ECO:0007669"/>
    <property type="project" value="UniProtKB-UniRule"/>
</dbReference>
<evidence type="ECO:0000256" key="10">
    <source>
        <dbReference type="HAMAP-Rule" id="MF_00952"/>
    </source>
</evidence>
<feature type="site" description="Interaction with DNA" evidence="10">
    <location>
        <position position="306"/>
    </location>
</feature>
<dbReference type="GO" id="GO:0005694">
    <property type="term" value="C:chromosome"/>
    <property type="evidence" value="ECO:0007669"/>
    <property type="project" value="InterPro"/>
</dbReference>
<dbReference type="InterPro" id="IPR023406">
    <property type="entry name" value="Topo_IA_AS"/>
</dbReference>
<dbReference type="SUPFAM" id="SSF57783">
    <property type="entry name" value="Zinc beta-ribbon"/>
    <property type="match status" value="1"/>
</dbReference>
<dbReference type="InterPro" id="IPR013498">
    <property type="entry name" value="Topo_IA_Znf"/>
</dbReference>
<evidence type="ECO:0000256" key="8">
    <source>
        <dbReference type="ARBA" id="ARBA00023125"/>
    </source>
</evidence>
<dbReference type="SMART" id="SM00493">
    <property type="entry name" value="TOPRIM"/>
    <property type="match status" value="1"/>
</dbReference>
<evidence type="ECO:0000259" key="12">
    <source>
        <dbReference type="PROSITE" id="PS52039"/>
    </source>
</evidence>
<comment type="subunit">
    <text evidence="10">Monomer.</text>
</comment>
<evidence type="ECO:0000256" key="1">
    <source>
        <dbReference type="ARBA" id="ARBA00000213"/>
    </source>
</evidence>
<dbReference type="PROSITE" id="PS52039">
    <property type="entry name" value="TOPO_IA_2"/>
    <property type="match status" value="1"/>
</dbReference>
<dbReference type="GO" id="GO:0003677">
    <property type="term" value="F:DNA binding"/>
    <property type="evidence" value="ECO:0007669"/>
    <property type="project" value="UniProtKB-KW"/>
</dbReference>
<dbReference type="PROSITE" id="PS00396">
    <property type="entry name" value="TOPO_IA_1"/>
    <property type="match status" value="1"/>
</dbReference>
<dbReference type="Gene3D" id="2.70.20.10">
    <property type="entry name" value="Topoisomerase I, domain 3"/>
    <property type="match status" value="1"/>
</dbReference>
<dbReference type="PRINTS" id="PR00417">
    <property type="entry name" value="PRTPISMRASEI"/>
</dbReference>
<keyword evidence="3" id="KW-0479">Metal-binding</keyword>
<evidence type="ECO:0000256" key="2">
    <source>
        <dbReference type="ARBA" id="ARBA00009446"/>
    </source>
</evidence>
<keyword evidence="8 10" id="KW-0238">DNA-binding</keyword>
<feature type="site" description="Interaction with DNA" evidence="10">
    <location>
        <position position="143"/>
    </location>
</feature>
<feature type="domain" description="Toprim" evidence="11">
    <location>
        <begin position="3"/>
        <end position="114"/>
    </location>
</feature>
<dbReference type="EMBL" id="AP027925">
    <property type="protein sequence ID" value="BED92885.1"/>
    <property type="molecule type" value="Genomic_DNA"/>
</dbReference>
<keyword evidence="4" id="KW-0863">Zinc-finger</keyword>
<dbReference type="Gene3D" id="1.10.460.10">
    <property type="entry name" value="Topoisomerase I, domain 2"/>
    <property type="match status" value="1"/>
</dbReference>
<keyword evidence="9 10" id="KW-0413">Isomerase</keyword>
<dbReference type="Pfam" id="PF01131">
    <property type="entry name" value="Topoisom_bac"/>
    <property type="match status" value="1"/>
</dbReference>
<dbReference type="InterPro" id="IPR005733">
    <property type="entry name" value="TopoI_bac-type"/>
</dbReference>
<evidence type="ECO:0000259" key="11">
    <source>
        <dbReference type="PROSITE" id="PS50880"/>
    </source>
</evidence>
<dbReference type="SMART" id="SM00437">
    <property type="entry name" value="TOP1Ac"/>
    <property type="match status" value="1"/>
</dbReference>
<dbReference type="Gene3D" id="3.40.50.140">
    <property type="match status" value="1"/>
</dbReference>
<reference evidence="13" key="1">
    <citation type="journal article" date="2023" name="ISME J.">
        <title>Emergence of putative energy parasites within Clostridia revealed by genome analysis of a novel endosymbiotic clade.</title>
        <authorList>
            <person name="Takahashi K."/>
            <person name="Kuwahara H."/>
            <person name="Horikawa Y."/>
            <person name="Izawa K."/>
            <person name="Kato D."/>
            <person name="Inagaki T."/>
            <person name="Yuki M."/>
            <person name="Ohkuma M."/>
            <person name="Hongoh Y."/>
        </authorList>
    </citation>
    <scope>NUCLEOTIDE SEQUENCE</scope>
    <source>
        <strain evidence="13">RsTa-C01</strain>
    </source>
</reference>
<dbReference type="AlphaFoldDB" id="A0AA48ICC4"/>
<comment type="function">
    <text evidence="10">Releases the supercoiling and torsional tension of DNA, which is introduced during the DNA replication and transcription, by transiently cleaving and rejoining one strand of the DNA duplex. Introduces a single-strand break via transesterification at a target site in duplex DNA. The scissile phosphodiester is attacked by the catalytic tyrosine of the enzyme, resulting in the formation of a DNA-(5'-phosphotyrosyl)-enzyme intermediate and the expulsion of a 3'-OH DNA strand. The free DNA strand then undergoes passage around the unbroken strand, thus removing DNA supercoils. Finally, in the religation step, the DNA 3'-OH attacks the covalent intermediate to expel the active-site tyrosine and restore the DNA phosphodiester backbone.</text>
</comment>
<feature type="site" description="Interaction with DNA" evidence="10">
    <location>
        <position position="502"/>
    </location>
</feature>
<dbReference type="SMART" id="SM00436">
    <property type="entry name" value="TOP1Bc"/>
    <property type="match status" value="1"/>
</dbReference>
<proteinExistence type="inferred from homology"/>
<dbReference type="PANTHER" id="PTHR42785:SF1">
    <property type="entry name" value="DNA TOPOISOMERASE"/>
    <property type="match status" value="1"/>
</dbReference>
<dbReference type="KEGG" id="ptrh:RsTaC01_0786"/>
<dbReference type="Gene3D" id="3.30.65.10">
    <property type="entry name" value="Bacterial Topoisomerase I, domain 1"/>
    <property type="match status" value="2"/>
</dbReference>
<feature type="site" description="Interaction with DNA" evidence="10">
    <location>
        <position position="140"/>
    </location>
</feature>
<feature type="region of interest" description="Interaction with DNA" evidence="10">
    <location>
        <begin position="163"/>
        <end position="168"/>
    </location>
</feature>
<keyword evidence="6" id="KW-0460">Magnesium</keyword>
<name>A0AA48ICC4_9FIRM</name>
<dbReference type="GO" id="GO:0008270">
    <property type="term" value="F:zinc ion binding"/>
    <property type="evidence" value="ECO:0007669"/>
    <property type="project" value="UniProtKB-KW"/>
</dbReference>
<comment type="catalytic activity">
    <reaction evidence="1 10">
        <text>ATP-independent breakage of single-stranded DNA, followed by passage and rejoining.</text>
        <dbReference type="EC" id="5.6.2.1"/>
    </reaction>
</comment>
<dbReference type="InterPro" id="IPR013497">
    <property type="entry name" value="Topo_IA_cen"/>
</dbReference>
<dbReference type="InterPro" id="IPR013825">
    <property type="entry name" value="Topo_IA_cen_sub2"/>
</dbReference>
<keyword evidence="7 10" id="KW-0799">Topoisomerase</keyword>
<dbReference type="InterPro" id="IPR006171">
    <property type="entry name" value="TOPRIM_dom"/>
</dbReference>
<comment type="caution">
    <text evidence="10">Lacks conserved residue(s) required for the propagation of feature annotation.</text>
</comment>
<dbReference type="InterPro" id="IPR023405">
    <property type="entry name" value="Topo_IA_core_domain"/>
</dbReference>
<dbReference type="Proteomes" id="UP001335720">
    <property type="component" value="Chromosome"/>
</dbReference>
<dbReference type="Gene3D" id="1.10.290.10">
    <property type="entry name" value="Topoisomerase I, domain 4"/>
    <property type="match status" value="1"/>
</dbReference>
<dbReference type="CDD" id="cd00186">
    <property type="entry name" value="TOP1Ac"/>
    <property type="match status" value="1"/>
</dbReference>
<evidence type="ECO:0000256" key="4">
    <source>
        <dbReference type="ARBA" id="ARBA00022771"/>
    </source>
</evidence>
<evidence type="ECO:0000313" key="13">
    <source>
        <dbReference type="EMBL" id="BED92885.1"/>
    </source>
</evidence>
<dbReference type="InterPro" id="IPR000380">
    <property type="entry name" value="Topo_IA"/>
</dbReference>
<dbReference type="HAMAP" id="MF_00952">
    <property type="entry name" value="Topoisom_1_prok"/>
    <property type="match status" value="1"/>
</dbReference>
<evidence type="ECO:0000256" key="7">
    <source>
        <dbReference type="ARBA" id="ARBA00023029"/>
    </source>
</evidence>
<organism evidence="13">
    <name type="scientific">Candidatus Paraimprobicoccus trichonymphae</name>
    <dbReference type="NCBI Taxonomy" id="3033793"/>
    <lineage>
        <taxon>Bacteria</taxon>
        <taxon>Bacillati</taxon>
        <taxon>Bacillota</taxon>
        <taxon>Clostridia</taxon>
        <taxon>Candidatus Paraimprobicoccus</taxon>
    </lineage>
</organism>
<dbReference type="Pfam" id="PF01751">
    <property type="entry name" value="Toprim"/>
    <property type="match status" value="1"/>
</dbReference>
<dbReference type="InterPro" id="IPR003602">
    <property type="entry name" value="Topo_IA_DNA-bd_dom"/>
</dbReference>
<gene>
    <name evidence="10" type="primary">topA</name>
    <name evidence="13" type="ORF">RsTaC01_0786</name>
</gene>
<dbReference type="SUPFAM" id="SSF56712">
    <property type="entry name" value="Prokaryotic type I DNA topoisomerase"/>
    <property type="match status" value="1"/>
</dbReference>
<comment type="similarity">
    <text evidence="2 10">Belongs to the type IA topoisomerase family.</text>
</comment>
<dbReference type="InterPro" id="IPR013826">
    <property type="entry name" value="Topo_IA_cen_sub3"/>
</dbReference>
<feature type="site" description="Interaction with DNA" evidence="10">
    <location>
        <position position="139"/>
    </location>
</feature>
<feature type="site" description="Interaction with DNA" evidence="10">
    <location>
        <position position="33"/>
    </location>
</feature>
<dbReference type="InterPro" id="IPR003601">
    <property type="entry name" value="Topo_IA_2"/>
</dbReference>
<sequence length="708" mass="81720">MPNNLVIVESPAKAKTITKYLGKGFEVIASMGHVRDLPKNKISIDIKNNFKPNYEVSKDKEKIVEKIKKKAEKSKNIFLATDPDREGEAISWHLAYLLNLDLNEKNRVCFNEITKSGVTYGMSNPKKVDINLVNAQQARRILDRIVGYKLSPFLSRKICGGLSAGRVQSVAVKIIVDREEEIKAFKPEEYWSISADFLPEGSEKKLSTLFYGYKTEKKEERLDLKNEAQTNKTLEELKTRNYKILRIKRGKRKRKPAPTFITSTLQQDASRKLGFQPKHTMKVAQELYEGIEIKDLGPTGLITYMRTDSVRVSEYAAEESRKYILDTWGEQYVPKEIRKYKVSKKAKIEAQDAHEAIRPTMPSYNPEKLKDNLNLDQYKLYKLIWDRFIASQMSDCIQNTTQIDITDIQENKYIFKASGYIVEFDGFTVLYTESKDEKSEQEKALPKVKKDSNLKLEKIESSQHFMQPPHRYSEASLIKSLEEYGIGRPSTYANTISTILSREYVTKEQKILKPTELGEVTNKLLNDRFDDIINLRFTAKMEDNLDTIESGKSEWVKILDNFYTKFKLALDLATNDMKGQKIDFEEETDIICEKCGRKMIIKRGRFGKFISCSGYPECTNKKNISKLNEIGVKCPLCNGGNIILRKTKKGRVFYGCNNYPKCNFASWDEVLSENCPKCGERLYKKTTKLSKFYCKNENCDYEKLEETN</sequence>
<dbReference type="InterPro" id="IPR028612">
    <property type="entry name" value="Topoisom_1_IA"/>
</dbReference>
<feature type="site" description="Interaction with DNA" evidence="10">
    <location>
        <position position="148"/>
    </location>
</feature>
<evidence type="ECO:0000256" key="6">
    <source>
        <dbReference type="ARBA" id="ARBA00022842"/>
    </source>
</evidence>
<dbReference type="PANTHER" id="PTHR42785">
    <property type="entry name" value="DNA TOPOISOMERASE, TYPE IA, CORE"/>
    <property type="match status" value="1"/>
</dbReference>
<dbReference type="EC" id="5.6.2.1" evidence="10"/>